<keyword evidence="1" id="KW-0805">Transcription regulation</keyword>
<dbReference type="Proteomes" id="UP001589894">
    <property type="component" value="Unassembled WGS sequence"/>
</dbReference>
<dbReference type="RefSeq" id="WP_377337935.1">
    <property type="nucleotide sequence ID" value="NZ_JBHLUE010000008.1"/>
</dbReference>
<evidence type="ECO:0000313" key="6">
    <source>
        <dbReference type="Proteomes" id="UP001589894"/>
    </source>
</evidence>
<comment type="caution">
    <text evidence="5">The sequence shown here is derived from an EMBL/GenBank/DDBJ whole genome shotgun (WGS) entry which is preliminary data.</text>
</comment>
<keyword evidence="3" id="KW-0804">Transcription</keyword>
<reference evidence="5 6" key="1">
    <citation type="submission" date="2024-09" db="EMBL/GenBank/DDBJ databases">
        <authorList>
            <person name="Sun Q."/>
            <person name="Mori K."/>
        </authorList>
    </citation>
    <scope>NUCLEOTIDE SEQUENCE [LARGE SCALE GENOMIC DNA]</scope>
    <source>
        <strain evidence="5 6">TBRC 2205</strain>
    </source>
</reference>
<dbReference type="PANTHER" id="PTHR44688:SF16">
    <property type="entry name" value="DNA-BINDING TRANSCRIPTIONAL ACTIVATOR DEVR_DOSR"/>
    <property type="match status" value="1"/>
</dbReference>
<dbReference type="InterPro" id="IPR000792">
    <property type="entry name" value="Tscrpt_reg_LuxR_C"/>
</dbReference>
<organism evidence="5 6">
    <name type="scientific">Plantactinospora siamensis</name>
    <dbReference type="NCBI Taxonomy" id="555372"/>
    <lineage>
        <taxon>Bacteria</taxon>
        <taxon>Bacillati</taxon>
        <taxon>Actinomycetota</taxon>
        <taxon>Actinomycetes</taxon>
        <taxon>Micromonosporales</taxon>
        <taxon>Micromonosporaceae</taxon>
        <taxon>Plantactinospora</taxon>
    </lineage>
</organism>
<evidence type="ECO:0000256" key="3">
    <source>
        <dbReference type="ARBA" id="ARBA00023163"/>
    </source>
</evidence>
<dbReference type="InterPro" id="IPR029016">
    <property type="entry name" value="GAF-like_dom_sf"/>
</dbReference>
<evidence type="ECO:0000259" key="4">
    <source>
        <dbReference type="PROSITE" id="PS50043"/>
    </source>
</evidence>
<dbReference type="InterPro" id="IPR036388">
    <property type="entry name" value="WH-like_DNA-bd_sf"/>
</dbReference>
<proteinExistence type="predicted"/>
<dbReference type="SUPFAM" id="SSF55781">
    <property type="entry name" value="GAF domain-like"/>
    <property type="match status" value="1"/>
</dbReference>
<dbReference type="PANTHER" id="PTHR44688">
    <property type="entry name" value="DNA-BINDING TRANSCRIPTIONAL ACTIVATOR DEVR_DOSR"/>
    <property type="match status" value="1"/>
</dbReference>
<dbReference type="CDD" id="cd06170">
    <property type="entry name" value="LuxR_C_like"/>
    <property type="match status" value="1"/>
</dbReference>
<dbReference type="PROSITE" id="PS50043">
    <property type="entry name" value="HTH_LUXR_2"/>
    <property type="match status" value="1"/>
</dbReference>
<evidence type="ECO:0000256" key="2">
    <source>
        <dbReference type="ARBA" id="ARBA00023125"/>
    </source>
</evidence>
<dbReference type="Pfam" id="PF00196">
    <property type="entry name" value="GerE"/>
    <property type="match status" value="1"/>
</dbReference>
<dbReference type="SMART" id="SM00421">
    <property type="entry name" value="HTH_LUXR"/>
    <property type="match status" value="1"/>
</dbReference>
<gene>
    <name evidence="5" type="ORF">ACFFHU_11265</name>
</gene>
<accession>A0ABV6NVK3</accession>
<dbReference type="SUPFAM" id="SSF46894">
    <property type="entry name" value="C-terminal effector domain of the bipartite response regulators"/>
    <property type="match status" value="1"/>
</dbReference>
<protein>
    <submittedName>
        <fullName evidence="5">LuxR C-terminal-related transcriptional regulator</fullName>
    </submittedName>
</protein>
<dbReference type="Gene3D" id="1.10.10.10">
    <property type="entry name" value="Winged helix-like DNA-binding domain superfamily/Winged helix DNA-binding domain"/>
    <property type="match status" value="1"/>
</dbReference>
<dbReference type="PRINTS" id="PR00038">
    <property type="entry name" value="HTHLUXR"/>
</dbReference>
<name>A0ABV6NVK3_9ACTN</name>
<dbReference type="Gene3D" id="3.30.450.40">
    <property type="match status" value="1"/>
</dbReference>
<evidence type="ECO:0000313" key="5">
    <source>
        <dbReference type="EMBL" id="MFC0564711.1"/>
    </source>
</evidence>
<dbReference type="EMBL" id="JBHLUE010000008">
    <property type="protein sequence ID" value="MFC0564711.1"/>
    <property type="molecule type" value="Genomic_DNA"/>
</dbReference>
<dbReference type="InterPro" id="IPR016032">
    <property type="entry name" value="Sig_transdc_resp-reg_C-effctor"/>
</dbReference>
<keyword evidence="2" id="KW-0238">DNA-binding</keyword>
<feature type="domain" description="HTH luxR-type" evidence="4">
    <location>
        <begin position="262"/>
        <end position="327"/>
    </location>
</feature>
<keyword evidence="6" id="KW-1185">Reference proteome</keyword>
<evidence type="ECO:0000256" key="1">
    <source>
        <dbReference type="ARBA" id="ARBA00023015"/>
    </source>
</evidence>
<sequence>MADPPSEATSVAAELAQIASASAPVADRVDAMLGELHRLVPYSGADLAILDSDRREFETLRMIGCSDRIRDYFHQPAFYADIEIAGMDRNRPPMCVRDLPVPRGELRVWADYLEPAGFREGVGVTLFAPDGRHLGLLSLLTDDPRGPDDATRDFIGTLVPLIANAIDPMRSVGALARMVTDARAGVLLTRSGHVVALPGLSVEDPLLRPGSPVLAVAAAVLDAGQTHVPFLAPDGPVHVRVTVLACPSDVPRHLQAVVLVSPSGDLHGLTPRELEMLGLVIEGWTNARIARHAYITERTVATHLEHILAKLAVTSRTLAAVRALRLGLYVPYRLSPTR</sequence>